<evidence type="ECO:0008006" key="14">
    <source>
        <dbReference type="Google" id="ProtNLM"/>
    </source>
</evidence>
<sequence>MNLLESLTVPILLSIGLTIFTRSFFLSRKSFTTRSSCHAAPKLLKGIGLTDDEVRFLQKQGWLNDEQEADNGGGCWTSRRIDSLVIIVVDALRFDFARDHLPLSVGSRLFPSNDSKNKARGYSKLFQFVADPPTVTMQRLKALTTGGLPTFADITGSFGGANIEEDSWVEQLIATRDHRSGHHMSGNVSRIAFVGDDTWVDLFPTQFDDSHPYPSFNTRDLDTVDNGCLMHLPRLLDGLIGLNKNKTQTAHNSSEFELIVAHFLGVDHVGHTYGPNDGHMNRKLHQMDLMLSQSLDLIDAAPQQSCITAFVFGDHGMTEDGNHGGGTNEERNAGLFAHYSPGCQTEHENKLDGEEIGIDSVRAFDSINQIDLVPSISLLLGLPIPYANIGGLIPELLPSPKKSNNAATSFTPNAAVALALNAAQIWTYFSDYSKLSRDLPVNKLNELKEMLDSATLVYKDALLEASKHSEREGLTIDDSISFRQACSLYKLYLAESTDLGKRVWTQFNEQGMILGIAILALAWLVSFPLWRRDVRTSFSQLLFSHVTSTLTNGNDKKGHDKEHFNGAGNSLYGSIQFFRLGEVAAAIVFMIFQCGILTFANSYIDSEREVVAFCLSVLCLLVFRRWTFVVPLRDRSTYLPLIVAVCARLNDIFVSGHGLDPSIRLHGAHHSIVFLSSLLVLIFLRLRWLNSRTALLDVIAILSLAFSWLDKRSRDHSRNGFYTARIAIGLTLLGLVQSVYSLLKTRAKRAQDSDGTEPMCHIELALYRAVMFIIIVTGPSTASTGVLMMIQTAAMIQMIESTGMKEVDGPVMAAIWRLAIRHVFFATNHHCSFNRLHYSAAFVASNTFMFHLAGISLFMNTFGWEIVGSILVVVLSRCNRGEGKSKGRNLLSSKAHVWRWFLFYQWTEILSSCISVSLMKRHLMVWAIFAPRFMFAAVFTALNLALGFLT</sequence>
<dbReference type="PANTHER" id="PTHR23071">
    <property type="entry name" value="PHOSPHATIDYLINOSITOL GLYCAN"/>
    <property type="match status" value="1"/>
</dbReference>
<dbReference type="AlphaFoldDB" id="A0ABD3Q7Y6"/>
<dbReference type="CDD" id="cd16023">
    <property type="entry name" value="GPI_EPT_3"/>
    <property type="match status" value="1"/>
</dbReference>
<evidence type="ECO:0000313" key="13">
    <source>
        <dbReference type="Proteomes" id="UP001530400"/>
    </source>
</evidence>
<keyword evidence="8 11" id="KW-1133">Transmembrane helix</keyword>
<feature type="transmembrane region" description="Helical" evidence="11">
    <location>
        <begin position="610"/>
        <end position="626"/>
    </location>
</feature>
<dbReference type="PANTHER" id="PTHR23071:SF1">
    <property type="entry name" value="GPI ETHANOLAMINE PHOSPHATE TRANSFERASE 3"/>
    <property type="match status" value="1"/>
</dbReference>
<dbReference type="Proteomes" id="UP001530400">
    <property type="component" value="Unassembled WGS sequence"/>
</dbReference>
<dbReference type="InterPro" id="IPR002591">
    <property type="entry name" value="Phosphodiest/P_Trfase"/>
</dbReference>
<reference evidence="12 13" key="1">
    <citation type="submission" date="2024-10" db="EMBL/GenBank/DDBJ databases">
        <title>Updated reference genomes for cyclostephanoid diatoms.</title>
        <authorList>
            <person name="Roberts W.R."/>
            <person name="Alverson A.J."/>
        </authorList>
    </citation>
    <scope>NUCLEOTIDE SEQUENCE [LARGE SCALE GENOMIC DNA]</scope>
    <source>
        <strain evidence="12 13">AJA010-31</strain>
    </source>
</reference>
<dbReference type="GO" id="GO:0005789">
    <property type="term" value="C:endoplasmic reticulum membrane"/>
    <property type="evidence" value="ECO:0007669"/>
    <property type="project" value="UniProtKB-SubCell"/>
</dbReference>
<accession>A0ABD3Q7Y6</accession>
<keyword evidence="10" id="KW-0325">Glycoprotein</keyword>
<feature type="transmembrane region" description="Helical" evidence="11">
    <location>
        <begin position="764"/>
        <end position="790"/>
    </location>
</feature>
<comment type="caution">
    <text evidence="12">The sequence shown here is derived from an EMBL/GenBank/DDBJ whole genome shotgun (WGS) entry which is preliminary data.</text>
</comment>
<evidence type="ECO:0000256" key="11">
    <source>
        <dbReference type="SAM" id="Phobius"/>
    </source>
</evidence>
<keyword evidence="6 11" id="KW-0812">Transmembrane</keyword>
<gene>
    <name evidence="12" type="ORF">ACHAWO_006494</name>
</gene>
<evidence type="ECO:0000256" key="8">
    <source>
        <dbReference type="ARBA" id="ARBA00022989"/>
    </source>
</evidence>
<dbReference type="Gene3D" id="3.40.720.10">
    <property type="entry name" value="Alkaline Phosphatase, subunit A"/>
    <property type="match status" value="1"/>
</dbReference>
<evidence type="ECO:0000256" key="1">
    <source>
        <dbReference type="ARBA" id="ARBA00004477"/>
    </source>
</evidence>
<dbReference type="InterPro" id="IPR039524">
    <property type="entry name" value="PIGO/GPI13"/>
</dbReference>
<evidence type="ECO:0000256" key="9">
    <source>
        <dbReference type="ARBA" id="ARBA00023136"/>
    </source>
</evidence>
<dbReference type="InterPro" id="IPR037675">
    <property type="entry name" value="PIG-O_N"/>
</dbReference>
<evidence type="ECO:0000256" key="3">
    <source>
        <dbReference type="ARBA" id="ARBA00008695"/>
    </source>
</evidence>
<feature type="transmembrane region" description="Helical" evidence="11">
    <location>
        <begin position="897"/>
        <end position="918"/>
    </location>
</feature>
<comment type="subcellular location">
    <subcellularLocation>
        <location evidence="1">Endoplasmic reticulum membrane</location>
        <topology evidence="1">Multi-pass membrane protein</topology>
    </subcellularLocation>
</comment>
<evidence type="ECO:0000256" key="4">
    <source>
        <dbReference type="ARBA" id="ARBA00022502"/>
    </source>
</evidence>
<evidence type="ECO:0000256" key="2">
    <source>
        <dbReference type="ARBA" id="ARBA00004687"/>
    </source>
</evidence>
<keyword evidence="13" id="KW-1185">Reference proteome</keyword>
<evidence type="ECO:0000256" key="10">
    <source>
        <dbReference type="ARBA" id="ARBA00023180"/>
    </source>
</evidence>
<feature type="transmembrane region" description="Helical" evidence="11">
    <location>
        <begin position="511"/>
        <end position="530"/>
    </location>
</feature>
<feature type="transmembrane region" description="Helical" evidence="11">
    <location>
        <begin position="6"/>
        <end position="25"/>
    </location>
</feature>
<keyword evidence="7" id="KW-0256">Endoplasmic reticulum</keyword>
<feature type="transmembrane region" description="Helical" evidence="11">
    <location>
        <begin position="583"/>
        <end position="604"/>
    </location>
</feature>
<protein>
    <recommendedName>
        <fullName evidence="14">GPI ethanolamine phosphate transferase 3</fullName>
    </recommendedName>
</protein>
<dbReference type="SUPFAM" id="SSF53649">
    <property type="entry name" value="Alkaline phosphatase-like"/>
    <property type="match status" value="1"/>
</dbReference>
<evidence type="ECO:0000256" key="5">
    <source>
        <dbReference type="ARBA" id="ARBA00022679"/>
    </source>
</evidence>
<feature type="transmembrane region" description="Helical" evidence="11">
    <location>
        <begin position="668"/>
        <end position="686"/>
    </location>
</feature>
<proteinExistence type="inferred from homology"/>
<comment type="similarity">
    <text evidence="3">Belongs to the PIGG/PIGN/PIGO family. PIGO subfamily.</text>
</comment>
<keyword evidence="4" id="KW-0337">GPI-anchor biosynthesis</keyword>
<dbReference type="GO" id="GO:0006506">
    <property type="term" value="P:GPI anchor biosynthetic process"/>
    <property type="evidence" value="ECO:0007669"/>
    <property type="project" value="UniProtKB-KW"/>
</dbReference>
<feature type="transmembrane region" description="Helical" evidence="11">
    <location>
        <begin position="924"/>
        <end position="949"/>
    </location>
</feature>
<dbReference type="Pfam" id="PF01663">
    <property type="entry name" value="Phosphodiest"/>
    <property type="match status" value="1"/>
</dbReference>
<feature type="transmembrane region" description="Helical" evidence="11">
    <location>
        <begin position="693"/>
        <end position="709"/>
    </location>
</feature>
<name>A0ABD3Q7Y6_9STRA</name>
<evidence type="ECO:0000256" key="6">
    <source>
        <dbReference type="ARBA" id="ARBA00022692"/>
    </source>
</evidence>
<dbReference type="EMBL" id="JALLPJ020000365">
    <property type="protein sequence ID" value="KAL3794250.1"/>
    <property type="molecule type" value="Genomic_DNA"/>
</dbReference>
<evidence type="ECO:0000256" key="7">
    <source>
        <dbReference type="ARBA" id="ARBA00022824"/>
    </source>
</evidence>
<keyword evidence="5" id="KW-0808">Transferase</keyword>
<feature type="transmembrane region" description="Helical" evidence="11">
    <location>
        <begin position="721"/>
        <end position="743"/>
    </location>
</feature>
<keyword evidence="9 11" id="KW-0472">Membrane</keyword>
<dbReference type="InterPro" id="IPR017850">
    <property type="entry name" value="Alkaline_phosphatase_core_sf"/>
</dbReference>
<organism evidence="12 13">
    <name type="scientific">Cyclotella atomus</name>
    <dbReference type="NCBI Taxonomy" id="382360"/>
    <lineage>
        <taxon>Eukaryota</taxon>
        <taxon>Sar</taxon>
        <taxon>Stramenopiles</taxon>
        <taxon>Ochrophyta</taxon>
        <taxon>Bacillariophyta</taxon>
        <taxon>Coscinodiscophyceae</taxon>
        <taxon>Thalassiosirophycidae</taxon>
        <taxon>Stephanodiscales</taxon>
        <taxon>Stephanodiscaceae</taxon>
        <taxon>Cyclotella</taxon>
    </lineage>
</organism>
<comment type="pathway">
    <text evidence="2">Glycolipid biosynthesis; glycosylphosphatidylinositol-anchor biosynthesis.</text>
</comment>
<feature type="transmembrane region" description="Helical" evidence="11">
    <location>
        <begin position="848"/>
        <end position="876"/>
    </location>
</feature>
<dbReference type="GO" id="GO:0016740">
    <property type="term" value="F:transferase activity"/>
    <property type="evidence" value="ECO:0007669"/>
    <property type="project" value="UniProtKB-KW"/>
</dbReference>
<evidence type="ECO:0000313" key="12">
    <source>
        <dbReference type="EMBL" id="KAL3794250.1"/>
    </source>
</evidence>